<dbReference type="InterPro" id="IPR003675">
    <property type="entry name" value="Rce1/LyrA-like_dom"/>
</dbReference>
<sequence length="269" mass="29318">MIDFRNWLTPPPPESTAPPPDARERTTIKVEIAIVLLVTFGLSGMSSILSLIEDALQTAALSDQTVALNSSRSSFSVIDLLFQLLSILRLCAWGALGLYLLWRADLAPRAIGLAKPRLKIDLGHGVGLAALIGLPGLALYLVGNALGFNLNVVPSALDDHWWRVPALILYALANSGAEEIIVVAYLISRLRRLGLSENKSLLCSSLLRGSYHFYQGVGGGVGNFLMGLVFGRYWQRTGRLWPLLIAHALIDIVAFVGYALLREHLAWLP</sequence>
<dbReference type="KEGG" id="rhs:A3Q41_01377"/>
<feature type="region of interest" description="Disordered" evidence="1">
    <location>
        <begin position="1"/>
        <end position="22"/>
    </location>
</feature>
<feature type="transmembrane region" description="Helical" evidence="2">
    <location>
        <begin position="80"/>
        <end position="102"/>
    </location>
</feature>
<dbReference type="GO" id="GO:0080120">
    <property type="term" value="P:CAAX-box protein maturation"/>
    <property type="evidence" value="ECO:0007669"/>
    <property type="project" value="UniProtKB-ARBA"/>
</dbReference>
<evidence type="ECO:0000313" key="4">
    <source>
        <dbReference type="EMBL" id="AMY22685.1"/>
    </source>
</evidence>
<feature type="transmembrane region" description="Helical" evidence="2">
    <location>
        <begin position="32"/>
        <end position="52"/>
    </location>
</feature>
<evidence type="ECO:0000259" key="3">
    <source>
        <dbReference type="Pfam" id="PF02517"/>
    </source>
</evidence>
<dbReference type="AlphaFoldDB" id="A0A143QHQ4"/>
<name>A0A143QHQ4_RHOFA</name>
<gene>
    <name evidence="4" type="ORF">A3Q41_01377</name>
</gene>
<proteinExistence type="predicted"/>
<accession>A0A143QHQ4</accession>
<feature type="domain" description="CAAX prenyl protease 2/Lysostaphin resistance protein A-like" evidence="3">
    <location>
        <begin position="161"/>
        <end position="252"/>
    </location>
</feature>
<dbReference type="RefSeq" id="WP_063216283.1">
    <property type="nucleotide sequence ID" value="NZ_CP015220.1"/>
</dbReference>
<feature type="transmembrane region" description="Helical" evidence="2">
    <location>
        <begin position="211"/>
        <end position="234"/>
    </location>
</feature>
<feature type="transmembrane region" description="Helical" evidence="2">
    <location>
        <begin position="240"/>
        <end position="261"/>
    </location>
</feature>
<dbReference type="PATRIC" id="fig|1653479.3.peg.1392"/>
<keyword evidence="2" id="KW-0472">Membrane</keyword>
<dbReference type="EMBL" id="CP015220">
    <property type="protein sequence ID" value="AMY22685.1"/>
    <property type="molecule type" value="Genomic_DNA"/>
</dbReference>
<evidence type="ECO:0000256" key="2">
    <source>
        <dbReference type="SAM" id="Phobius"/>
    </source>
</evidence>
<reference evidence="4 5" key="1">
    <citation type="journal article" date="2016" name="Genome Announc.">
        <title>Complete Genome and Plasmid Sequences for Rhodococcus fascians D188 and Draft Sequences for Rhodococcus Isolates PBTS 1 and PBTS 2.</title>
        <authorList>
            <person name="Stamler R.A."/>
            <person name="Vereecke D."/>
            <person name="Zhang Y."/>
            <person name="Schilkey F."/>
            <person name="Devitt N."/>
            <person name="Randall J.J."/>
        </authorList>
    </citation>
    <scope>NUCLEOTIDE SEQUENCE [LARGE SCALE GENOMIC DNA]</scope>
    <source>
        <strain evidence="4 5">PBTS2</strain>
    </source>
</reference>
<evidence type="ECO:0000313" key="5">
    <source>
        <dbReference type="Proteomes" id="UP000076038"/>
    </source>
</evidence>
<dbReference type="GO" id="GO:0004175">
    <property type="term" value="F:endopeptidase activity"/>
    <property type="evidence" value="ECO:0007669"/>
    <property type="project" value="UniProtKB-ARBA"/>
</dbReference>
<dbReference type="Pfam" id="PF02517">
    <property type="entry name" value="Rce1-like"/>
    <property type="match status" value="1"/>
</dbReference>
<protein>
    <recommendedName>
        <fullName evidence="3">CAAX prenyl protease 2/Lysostaphin resistance protein A-like domain-containing protein</fullName>
    </recommendedName>
</protein>
<feature type="compositionally biased region" description="Pro residues" evidence="1">
    <location>
        <begin position="9"/>
        <end position="20"/>
    </location>
</feature>
<feature type="transmembrane region" description="Helical" evidence="2">
    <location>
        <begin position="122"/>
        <end position="147"/>
    </location>
</feature>
<evidence type="ECO:0000256" key="1">
    <source>
        <dbReference type="SAM" id="MobiDB-lite"/>
    </source>
</evidence>
<organism evidence="4 5">
    <name type="scientific">Rhodococcoides fascians</name>
    <name type="common">Rhodococcus fascians</name>
    <dbReference type="NCBI Taxonomy" id="1828"/>
    <lineage>
        <taxon>Bacteria</taxon>
        <taxon>Bacillati</taxon>
        <taxon>Actinomycetota</taxon>
        <taxon>Actinomycetes</taxon>
        <taxon>Mycobacteriales</taxon>
        <taxon>Nocardiaceae</taxon>
        <taxon>Rhodococcoides</taxon>
    </lineage>
</organism>
<keyword evidence="2" id="KW-1133">Transmembrane helix</keyword>
<dbReference type="Proteomes" id="UP000076038">
    <property type="component" value="Chromosome"/>
</dbReference>
<reference evidence="5" key="2">
    <citation type="submission" date="2016-04" db="EMBL/GenBank/DDBJ databases">
        <title>Complete Genome and Plasmid Sequences for Rhodococcus fascians D188 and Draft Sequences for Rhodococcus spp. Isolates PBTS 1 and PBTS 2.</title>
        <authorList>
            <person name="Stamer R."/>
            <person name="Vereecke D."/>
            <person name="Zhang Y."/>
            <person name="Schilkey F."/>
            <person name="Devitt N."/>
            <person name="Randall J."/>
        </authorList>
    </citation>
    <scope>NUCLEOTIDE SEQUENCE [LARGE SCALE GENOMIC DNA]</scope>
    <source>
        <strain evidence="5">PBTS2</strain>
    </source>
</reference>
<keyword evidence="2" id="KW-0812">Transmembrane</keyword>
<keyword evidence="5" id="KW-1185">Reference proteome</keyword>